<dbReference type="GO" id="GO:0005739">
    <property type="term" value="C:mitochondrion"/>
    <property type="evidence" value="ECO:0007669"/>
    <property type="project" value="TreeGrafter"/>
</dbReference>
<dbReference type="SUPFAM" id="SSF82051">
    <property type="entry name" value="Obg GTP-binding protein N-terminal domain"/>
    <property type="match status" value="1"/>
</dbReference>
<evidence type="ECO:0000259" key="4">
    <source>
        <dbReference type="PROSITE" id="PS50011"/>
    </source>
</evidence>
<dbReference type="GO" id="GO:0005525">
    <property type="term" value="F:GTP binding"/>
    <property type="evidence" value="ECO:0007669"/>
    <property type="project" value="UniProtKB-KW"/>
</dbReference>
<gene>
    <name evidence="7" type="primary">MPPED1</name>
    <name evidence="7" type="ORF">SNEC2469_LOCUS16574</name>
</gene>
<dbReference type="PANTHER" id="PTHR11702:SF31">
    <property type="entry name" value="MITOCHONDRIAL RIBOSOME-ASSOCIATED GTPASE 2"/>
    <property type="match status" value="1"/>
</dbReference>
<sequence>MACRFGRRAALLASGRHHASLVDRGEGMQFSRHLVDRRVLHVVGGFGGAGALSYKKHTKHTMIGPGWPCGGSGGKGGDVLVKASEAHFSLAHLKGHVQAPSGQPGKKGNLNGDTGRDSFITVPRGVMVREMVPQDGEQADQAPLVPGQLLADLDKPGETVVVALGGRGGMGNNMARPHEATLGLPGEIRKIELELKMVADVGLVGMPNAGKSTLLGSVSRACPKIAPYPFTTVAPYVGKVQFLDGSSMTIADVPGLVEGAHAGEGLGHEFLRHLERTKVLLYVVDCARSSDPFSDFLSLQREVEAFSRSMAFKPCAVIATKCDVDPEQTLPKVDVLFRLVRESDVFGQNSPIFVRAISARFGEGVKGLLQELRVILQGNHELLGLCLALAGESSRNAADRRYAESCKSSLVESLQFLHGLPQYFGAEDCKSALLDGMPAEEVRQGEADTEIEYTRYTNKEVQAKQTNLLAALVDLIRPLAEKAETATEELEAHTVQRLKWEAEAERRARTDEPKVDENGEELPPEPRPSRPDEEKLEGWGFSKGSKMHNLEEVLPLASHVWLSEQSLRQEMRGNDGAKGAFEFLERALALRLRYRHFLRPPLVDVDVLVSSEPEPEKVRLPELYELLSGDINQFSPQNQPGASADVDESGSLTRKRGKHIYIMGQRFDAWESWTAEYPVPIRRLCDLRVAFMPSAPAENRAAPAHAIGIHEPRRAEINGKVVEPWMGTPYKCAGAGDSSGFEVFEDSEEIRQGMLKQLTKDGLITHRVLEVPVDAHQGNSGKLLTPYIFFSVYDERNVWSADGKACKIEATAPSLDDATLLPEAAAEAEEKPKANSEKLLPPWSPLMDSASMATHQVLDLTAIVTKHVHASPPNASFNALLRADLRQTPGELQGKPFQSYVMLSAAVEAPSPSLVTRRLRLLRAPGRAAFLLKRIGCIEFLLSIGGTPEEANALLKECDRGRDDTHISVTNFLDVLCGPADLAAGREAKDSVEQPPQTSEASAGKQTLEASAKEPPLVQTPKVQSAPERIEEKPQTESEVVKEAEPSSEGKAEALEEQPEPGPEDPAEEAPDKEDPNLTTTATTATAEGMQEDDSTATLPTPAEEVKVESDACDKGVEFHPDPSDMDWYYESSFMQSNRLVKVKEGKRWKEMDLLQAWNSHPIPRWPPRMPPCGPVSADGDPTSIGDAWVPVHVHVNPGLVGQWARQCTREYRPYPGEVMRKRYRIEHAIGAGHFTRAYLATDVETNEKVCIKRHNGLTVELLTDLLTIGRRIESVDPEFKCFSRLVEAFFDMVGYTVETLFEGRNCTEICRTNPMHFKNLDNLRVVAVGCLRGLKLLAEAGVVHCDMKADNFMWTKTDEGEPTVRLVDFGCSRLDSRLESGRNWSFAEGGAGHIGKWAPEMMLRIPITDKADVWGHAVALLELYCGRNMWNEEEDTVEYMLAQALGLVNSKSGLPEKLLRRSPLDIRQLYTPSPAYFPVQRLGVAPNISFKELRPATWGLACVLGDESEWDEMKTELANYVCKSMNLDPDDRPSAVELKPGTSHPRRCPTSLSAWKPKLPLQIFLLEGKPEGCFQLRFLMRSISVSWHVMGWGGSCRNQKCGMDAKAKSVKSPVRWLTGHWHWTFPESFYFTDPSELKALHSLWKAKTGGDDFFSSEAPAPAEGADPDQEAGATSPKGRWKRPEIMDRLLELADCMERTLGEAQGQLFLLSAPDLLEDLCAYVFLTFAWPKICYMQDISQQHELKERVLHEREKNDISEWSHVLRRVMPFLLRTLEKVQTVDALTLGSAGYALARLFLQEGDSRNAQKELGCAILRLERELAKVATAGPQARLDAQTAGALSFDPPSLRAPGFALFSKALTSPSPVEGQGSQDAEEPERPKTPGSPASRVQESPRETASDADAAMILKGLPKMQQDRLCLLERLYDKWIECSLVVHLRNPEAPVRRKLRPNEVRDEQPIQVAGEGSTRLAMSSQEANVLGRLGENPYLRCLFFVSVATRRPEVAGSALGKAVIEADSAVAQERNLWAQQEQELLRQQLGVRRSEQFCKEFRRAGRMQRKPRSHLPVVVARMPGCIQLRLPPLMGGLPPPLVPISHDLDPAPEEYREAIHSKRLGMHSPSQTSMTCTLFGKSAGVGTSVSEMHKDLHGTGFRHAGLELVEVTGLKPNTNYCFATMYHEGFEANRIALSAVSATSPPIGSYYPLPIAMLRIKICKAALAAGDMGVQAWKKAWIPLFDSFCERCAPDEELDSYGLRAFKLRLDVVDRFPPAILAAFVEVVLMRHRLNAQATVAGKSAAAFPCTKPAQRAVLQAVNECMLAVDCARRAGSRFLTCQAVSLTLELLAGLLCYRTRPQIVFSTLAKCVTCLEAFPEPERQLPWYSKARRMVMYLLHQVTVMSVQLRQVSFLTKQLEQDLPERYAANPLAESTEVAQVQKLLLDQAIELALLGGQQWQYAEKKATVALKDSPDKEVLLKLLKDLSEKSYVSLAKEAAALALREEPERPLFALSLLRSVASRGDPQELSESLSTVLSKHRCCQALDDRLSKRQEEYKKYGFLLRALPPSRLSFPEEAEDEAPAAAPVDDEATLKPAEDEPPEVPQLQLEEILDSEFLSQLELSRAAALMQELCGIQRKRHDISRFRFFDLKQVAVPLLSPDGATLGVYEEIEEPPPVDEAETGAEETELTDWQKEEAAEKEAQTRSFSVLQELLRSLARAAGYAAARNADQLLLASLATALNALLLVAPAPEACVPMGPKSNPMDIDPDQHVGAGEAAPEDAKDSALRQEPATDVWLSLAVMAELAVNAMLRLKGKWAAADPMKAGQDSLAIQKKLDELVEEERAAMVAKIAVKELQDVDEELHDVWFEKVPELDIASVAKLVAFSVLCLYHMRRWSNIIVLCRGFNDATCSVYATTFLPLMIGAQKEICNLSSRALANSQRYLAESKATFEVEQKKLPRKLLRQLALQGELSQPEQLFRKSCTAEIRHAMCTTSHGGMRPILAKVVAEPSTQPKLEGWTRFVCFSDTHGKHAGIPPQHCPEADVLLHAGDFTMQGEIGQVASFSEWLKAYPAREKIVIAGNHDLTFEPDFMRKHGRDPAVCDRARAALEGCTYLEDDVADVLGYKIYGSPWQPEFCDWAFNLPRGEALAKVWSRIPDDTDILLTHGPAQGILDGCFNGVHAGCTDLLVAVRKRHIPVVVCGHIHEAYGFVEDGSTLFINASTCTLRYRPDHPPVVFDMPPVADLHPPAEYYDAFTKRQKKLHGSWSSLLKALEDSHNLASRAVPAAMEQLRRSRLLLADFLQDREAFSLAVQRGQLVDGEKEMKERPLRLAASALVSSYRKAVELLRKRQMNDQVVQALHELGNLLWLEGDSSGARDAWSDAVDTVFQFPFAIRNWSKCIEASLNPPQDCARVEILLLTVVILSKHARLTKPKEVTAHLNAALFASNIIEAILTTALPNPPRRDQYALGRHRLREIFFGLRETRMILPPSSVHGGVDGANFLGALDFFQNTLLVTDYQPARCLPICTLYNYLATDVFRNMALAMKGRLMAAQALIRCCSLTEAWLALHAVSRGYDKPRGLMASEALDIAVAEAQEITATQPFRCFEEPSSASNVQAINQLMELTLTPVGAGAADPEATTPSGTAAYNLRLFKHLKAEFLVTVCSYQRVFPKLNEPQEKDRTALFDKADALLVEIWKEITGNDDDREAWSTASRTSRESGGEEPTFLEPVRPLSEEEGELCAEVRLMRAKVQEGKGDLGKAIQEVLYGMEFLRRLATSGTKSSQDCNLGAASSSRLRAHPGSKCWMRLRSYMANLLVSQGRLKAAAAHIQQGLEESRVTQHDVARVELLMTKVKMEVLSGRLLELQGERHLGAVPAAECCLAVAARNLPVPTPSAVYARMMLFNMLQQNPSLVPLKRTEDTAEAMEATGGAEEEELDPSEMLLLEAAGSIIISPIAKQLQKSGGKKGERKMTFHEMRTMLADMVAECLGDVEKLLEVQGVQRAHLHPRNVNSFCDFGPDNCGEEAFKPPPDPPLLPEIKPRFRELSHNDSREPPNIYLQLMPLRLHCQLVLASLRLELGEMQEAFQLLQDAELCMTRCVYLVPWNYVQFCKLKLRWRKLTYRLGLATTSCPLDAPNAVLYRDPKTIATGICPATDSPLYRTFMERVKAPQTVVLSEWVPPYERQPEGLQMYMQEFMGVAKLVLKEGGNDLQQLLELLDEGLEEVLRVEAQLLREPERTPDYRRIYPFFTCFSSIARSRKALLFPGKDAPKGAAGPPPVDLEKLPLRIGLDLQRHLQRQ</sequence>
<dbReference type="GO" id="GO:0005524">
    <property type="term" value="F:ATP binding"/>
    <property type="evidence" value="ECO:0007669"/>
    <property type="project" value="InterPro"/>
</dbReference>
<feature type="compositionally biased region" description="Basic and acidic residues" evidence="3">
    <location>
        <begin position="527"/>
        <end position="537"/>
    </location>
</feature>
<dbReference type="InterPro" id="IPR031167">
    <property type="entry name" value="G_OBG"/>
</dbReference>
<feature type="domain" description="Obg" evidence="6">
    <location>
        <begin position="32"/>
        <end position="198"/>
    </location>
</feature>
<name>A0A812UHF3_9DINO</name>
<dbReference type="EMBL" id="CAJNJA010027031">
    <property type="protein sequence ID" value="CAE7569139.1"/>
    <property type="molecule type" value="Genomic_DNA"/>
</dbReference>
<dbReference type="Gene3D" id="3.40.50.300">
    <property type="entry name" value="P-loop containing nucleotide triphosphate hydrolases"/>
    <property type="match status" value="1"/>
</dbReference>
<feature type="compositionally biased region" description="Basic and acidic residues" evidence="3">
    <location>
        <begin position="2684"/>
        <end position="2693"/>
    </location>
</feature>
<feature type="region of interest" description="Disordered" evidence="3">
    <location>
        <begin position="1862"/>
        <end position="1899"/>
    </location>
</feature>
<feature type="domain" description="OBG-type G" evidence="5">
    <location>
        <begin position="199"/>
        <end position="377"/>
    </location>
</feature>
<feature type="compositionally biased region" description="Acidic residues" evidence="3">
    <location>
        <begin position="1055"/>
        <end position="1072"/>
    </location>
</feature>
<feature type="region of interest" description="Disordered" evidence="3">
    <location>
        <begin position="986"/>
        <end position="1099"/>
    </location>
</feature>
<dbReference type="Pfam" id="PF01018">
    <property type="entry name" value="GTP1_OBG"/>
    <property type="match status" value="1"/>
</dbReference>
<feature type="compositionally biased region" description="Polar residues" evidence="3">
    <location>
        <begin position="994"/>
        <end position="1009"/>
    </location>
</feature>
<dbReference type="InterPro" id="IPR045086">
    <property type="entry name" value="OBG_GTPase"/>
</dbReference>
<feature type="region of interest" description="Disordered" evidence="3">
    <location>
        <begin position="96"/>
        <end position="116"/>
    </location>
</feature>
<dbReference type="PANTHER" id="PTHR11702">
    <property type="entry name" value="DEVELOPMENTALLY REGULATED GTP-BINDING PROTEIN-RELATED"/>
    <property type="match status" value="1"/>
</dbReference>
<dbReference type="PROSITE" id="PS51883">
    <property type="entry name" value="OBG"/>
    <property type="match status" value="1"/>
</dbReference>
<dbReference type="Pfam" id="PF00069">
    <property type="entry name" value="Pkinase"/>
    <property type="match status" value="1"/>
</dbReference>
<dbReference type="SUPFAM" id="SSF52540">
    <property type="entry name" value="P-loop containing nucleoside triphosphate hydrolases"/>
    <property type="match status" value="1"/>
</dbReference>
<feature type="region of interest" description="Disordered" evidence="3">
    <location>
        <begin position="2566"/>
        <end position="2594"/>
    </location>
</feature>
<dbReference type="Gene3D" id="1.10.510.10">
    <property type="entry name" value="Transferase(Phosphotransferase) domain 1"/>
    <property type="match status" value="1"/>
</dbReference>
<dbReference type="PRINTS" id="PR00326">
    <property type="entry name" value="GTP1OBG"/>
</dbReference>
<dbReference type="Pfam" id="PF00149">
    <property type="entry name" value="Metallophos"/>
    <property type="match status" value="1"/>
</dbReference>
<dbReference type="Gene3D" id="2.70.210.12">
    <property type="entry name" value="GTP1/OBG domain"/>
    <property type="match status" value="1"/>
</dbReference>
<dbReference type="SUPFAM" id="SSF56112">
    <property type="entry name" value="Protein kinase-like (PK-like)"/>
    <property type="match status" value="1"/>
</dbReference>
<feature type="compositionally biased region" description="Basic and acidic residues" evidence="3">
    <location>
        <begin position="503"/>
        <end position="517"/>
    </location>
</feature>
<feature type="compositionally biased region" description="Polar residues" evidence="3">
    <location>
        <begin position="1862"/>
        <end position="1873"/>
    </location>
</feature>
<dbReference type="InterPro" id="IPR036726">
    <property type="entry name" value="GTP1_OBG_dom_sf"/>
</dbReference>
<evidence type="ECO:0000313" key="7">
    <source>
        <dbReference type="EMBL" id="CAE7569139.1"/>
    </source>
</evidence>
<reference evidence="7" key="1">
    <citation type="submission" date="2021-02" db="EMBL/GenBank/DDBJ databases">
        <authorList>
            <person name="Dougan E. K."/>
            <person name="Rhodes N."/>
            <person name="Thang M."/>
            <person name="Chan C."/>
        </authorList>
    </citation>
    <scope>NUCLEOTIDE SEQUENCE</scope>
</reference>
<dbReference type="Pfam" id="PF01926">
    <property type="entry name" value="MMR_HSR1"/>
    <property type="match status" value="1"/>
</dbReference>
<dbReference type="PROSITE" id="PS50011">
    <property type="entry name" value="PROTEIN_KINASE_DOM"/>
    <property type="match status" value="1"/>
</dbReference>
<dbReference type="InterPro" id="IPR029052">
    <property type="entry name" value="Metallo-depent_PP-like"/>
</dbReference>
<dbReference type="GO" id="GO:0003924">
    <property type="term" value="F:GTPase activity"/>
    <property type="evidence" value="ECO:0007669"/>
    <property type="project" value="InterPro"/>
</dbReference>
<dbReference type="InterPro" id="IPR006074">
    <property type="entry name" value="GTP1-OBG_CS"/>
</dbReference>
<feature type="domain" description="Protein kinase" evidence="4">
    <location>
        <begin position="1224"/>
        <end position="1548"/>
    </location>
</feature>
<evidence type="ECO:0000259" key="6">
    <source>
        <dbReference type="PROSITE" id="PS51883"/>
    </source>
</evidence>
<keyword evidence="1" id="KW-0547">Nucleotide-binding</keyword>
<dbReference type="OrthoDB" id="347018at2759"/>
<dbReference type="GO" id="GO:0004672">
    <property type="term" value="F:protein kinase activity"/>
    <property type="evidence" value="ECO:0007669"/>
    <property type="project" value="InterPro"/>
</dbReference>
<feature type="region of interest" description="Disordered" evidence="3">
    <location>
        <begin position="2761"/>
        <end position="2780"/>
    </location>
</feature>
<evidence type="ECO:0000256" key="2">
    <source>
        <dbReference type="ARBA" id="ARBA00023134"/>
    </source>
</evidence>
<dbReference type="InterPro" id="IPR004843">
    <property type="entry name" value="Calcineurin-like_PHP"/>
</dbReference>
<dbReference type="PROSITE" id="PS51710">
    <property type="entry name" value="G_OBG"/>
    <property type="match status" value="1"/>
</dbReference>
<feature type="region of interest" description="Disordered" evidence="3">
    <location>
        <begin position="503"/>
        <end position="542"/>
    </location>
</feature>
<dbReference type="PROSITE" id="PS00905">
    <property type="entry name" value="GTP1_OBG"/>
    <property type="match status" value="1"/>
</dbReference>
<evidence type="ECO:0000313" key="8">
    <source>
        <dbReference type="Proteomes" id="UP000601435"/>
    </source>
</evidence>
<dbReference type="CDD" id="cd07379">
    <property type="entry name" value="MPP_239FB"/>
    <property type="match status" value="1"/>
</dbReference>
<feature type="region of interest" description="Disordered" evidence="3">
    <location>
        <begin position="1656"/>
        <end position="1680"/>
    </location>
</feature>
<organism evidence="7 8">
    <name type="scientific">Symbiodinium necroappetens</name>
    <dbReference type="NCBI Taxonomy" id="1628268"/>
    <lineage>
        <taxon>Eukaryota</taxon>
        <taxon>Sar</taxon>
        <taxon>Alveolata</taxon>
        <taxon>Dinophyceae</taxon>
        <taxon>Suessiales</taxon>
        <taxon>Symbiodiniaceae</taxon>
        <taxon>Symbiodinium</taxon>
    </lineage>
</organism>
<evidence type="ECO:0000256" key="3">
    <source>
        <dbReference type="SAM" id="MobiDB-lite"/>
    </source>
</evidence>
<feature type="region of interest" description="Disordered" evidence="3">
    <location>
        <begin position="2666"/>
        <end position="2693"/>
    </location>
</feature>
<proteinExistence type="predicted"/>
<dbReference type="SMART" id="SM00220">
    <property type="entry name" value="S_TKc"/>
    <property type="match status" value="1"/>
</dbReference>
<dbReference type="GO" id="GO:0042254">
    <property type="term" value="P:ribosome biogenesis"/>
    <property type="evidence" value="ECO:0007669"/>
    <property type="project" value="UniProtKB-UniRule"/>
</dbReference>
<dbReference type="InterPro" id="IPR011009">
    <property type="entry name" value="Kinase-like_dom_sf"/>
</dbReference>
<dbReference type="CDD" id="cd01898">
    <property type="entry name" value="Obg"/>
    <property type="match status" value="1"/>
</dbReference>
<keyword evidence="2" id="KW-0342">GTP-binding</keyword>
<dbReference type="InterPro" id="IPR000719">
    <property type="entry name" value="Prot_kinase_dom"/>
</dbReference>
<feature type="compositionally biased region" description="Basic and acidic residues" evidence="3">
    <location>
        <begin position="1028"/>
        <end position="1054"/>
    </location>
</feature>
<feature type="compositionally biased region" description="Acidic residues" evidence="3">
    <location>
        <begin position="2666"/>
        <end position="2682"/>
    </location>
</feature>
<feature type="non-terminal residue" evidence="7">
    <location>
        <position position="4291"/>
    </location>
</feature>
<dbReference type="Proteomes" id="UP000601435">
    <property type="component" value="Unassembled WGS sequence"/>
</dbReference>
<protein>
    <submittedName>
        <fullName evidence="7">MPPED1 protein</fullName>
    </submittedName>
</protein>
<dbReference type="SUPFAM" id="SSF56300">
    <property type="entry name" value="Metallo-dependent phosphatases"/>
    <property type="match status" value="1"/>
</dbReference>
<dbReference type="InterPro" id="IPR006169">
    <property type="entry name" value="GTP1_OBG_dom"/>
</dbReference>
<comment type="caution">
    <text evidence="7">The sequence shown here is derived from an EMBL/GenBank/DDBJ whole genome shotgun (WGS) entry which is preliminary data.</text>
</comment>
<evidence type="ECO:0000256" key="1">
    <source>
        <dbReference type="ARBA" id="ARBA00022741"/>
    </source>
</evidence>
<feature type="region of interest" description="Disordered" evidence="3">
    <location>
        <begin position="3699"/>
        <end position="3720"/>
    </location>
</feature>
<evidence type="ECO:0000259" key="5">
    <source>
        <dbReference type="PROSITE" id="PS51710"/>
    </source>
</evidence>
<dbReference type="InterPro" id="IPR027417">
    <property type="entry name" value="P-loop_NTPase"/>
</dbReference>
<dbReference type="InterPro" id="IPR006073">
    <property type="entry name" value="GTP-bd"/>
</dbReference>
<accession>A0A812UHF3</accession>
<dbReference type="Gene3D" id="3.60.21.10">
    <property type="match status" value="1"/>
</dbReference>
<keyword evidence="8" id="KW-1185">Reference proteome</keyword>